<keyword evidence="1" id="KW-0159">Chromosome partition</keyword>
<dbReference type="PROSITE" id="PS51900">
    <property type="entry name" value="CB"/>
    <property type="match status" value="1"/>
</dbReference>
<evidence type="ECO:0000256" key="2">
    <source>
        <dbReference type="ARBA" id="ARBA00022908"/>
    </source>
</evidence>
<feature type="domain" description="Tyr recombinase" evidence="6">
    <location>
        <begin position="122"/>
        <end position="309"/>
    </location>
</feature>
<dbReference type="PROSITE" id="PS51898">
    <property type="entry name" value="TYR_RECOMBINASE"/>
    <property type="match status" value="1"/>
</dbReference>
<dbReference type="SUPFAM" id="SSF56349">
    <property type="entry name" value="DNA breaking-rejoining enzymes"/>
    <property type="match status" value="1"/>
</dbReference>
<dbReference type="GO" id="GO:0003677">
    <property type="term" value="F:DNA binding"/>
    <property type="evidence" value="ECO:0007669"/>
    <property type="project" value="UniProtKB-UniRule"/>
</dbReference>
<dbReference type="InterPro" id="IPR013762">
    <property type="entry name" value="Integrase-like_cat_sf"/>
</dbReference>
<evidence type="ECO:0000256" key="4">
    <source>
        <dbReference type="ARBA" id="ARBA00023172"/>
    </source>
</evidence>
<evidence type="ECO:0000256" key="3">
    <source>
        <dbReference type="ARBA" id="ARBA00023125"/>
    </source>
</evidence>
<dbReference type="Gene3D" id="1.10.150.130">
    <property type="match status" value="1"/>
</dbReference>
<evidence type="ECO:0000256" key="1">
    <source>
        <dbReference type="ARBA" id="ARBA00022829"/>
    </source>
</evidence>
<organism evidence="8 9">
    <name type="scientific">Candidatus Danuiimicrobium aquiferis</name>
    <dbReference type="NCBI Taxonomy" id="1801832"/>
    <lineage>
        <taxon>Bacteria</taxon>
        <taxon>Pseudomonadati</taxon>
        <taxon>Candidatus Omnitrophota</taxon>
        <taxon>Candidatus Danuiimicrobium</taxon>
    </lineage>
</organism>
<evidence type="ECO:0000259" key="6">
    <source>
        <dbReference type="PROSITE" id="PS51898"/>
    </source>
</evidence>
<dbReference type="Pfam" id="PF02899">
    <property type="entry name" value="Phage_int_SAM_1"/>
    <property type="match status" value="1"/>
</dbReference>
<evidence type="ECO:0000313" key="9">
    <source>
        <dbReference type="Proteomes" id="UP000178187"/>
    </source>
</evidence>
<dbReference type="InterPro" id="IPR011010">
    <property type="entry name" value="DNA_brk_join_enz"/>
</dbReference>
<protein>
    <recommendedName>
        <fullName evidence="10">Integrase</fullName>
    </recommendedName>
</protein>
<sequence>MKKTNALLQYIQDFFQNYLSHHRGLSSNTILAYRDALKLFLAFLVHCKGKSATRLSLDDLHADAVLDFLKEIENKRGNSTVTRNLRLASLKTFFSYLITKDTLRVGQYQKIISIPLKKASHPLMEYLEVNEVKAILNAIDRDAFSGERDYTLLNLLYNTGARVQEVCDLSVGAIQLHHPSFVTITGKGRKTRQVPLWPETAHLLESYLTGRALLDKPDAKLFLNARGETLGRFGIRYIIRKRIAGAIDDCPSLASKKTGPHTFRHTTAMHLLQAGVDLTVIKSWLGHANLSTTHGYLEIDLEMKRKALSMCHPVGKSVDLKKFMERNKDVISWLESV</sequence>
<dbReference type="PANTHER" id="PTHR30349:SF81">
    <property type="entry name" value="TYROSINE RECOMBINASE XERC"/>
    <property type="match status" value="1"/>
</dbReference>
<keyword evidence="4" id="KW-0233">DNA recombination</keyword>
<keyword evidence="2" id="KW-0229">DNA integration</keyword>
<evidence type="ECO:0000259" key="7">
    <source>
        <dbReference type="PROSITE" id="PS51900"/>
    </source>
</evidence>
<keyword evidence="3 5" id="KW-0238">DNA-binding</keyword>
<dbReference type="PANTHER" id="PTHR30349">
    <property type="entry name" value="PHAGE INTEGRASE-RELATED"/>
    <property type="match status" value="1"/>
</dbReference>
<evidence type="ECO:0000256" key="5">
    <source>
        <dbReference type="PROSITE-ProRule" id="PRU01248"/>
    </source>
</evidence>
<dbReference type="InterPro" id="IPR010998">
    <property type="entry name" value="Integrase_recombinase_N"/>
</dbReference>
<name>A0A1G1KWA5_9BACT</name>
<dbReference type="AlphaFoldDB" id="A0A1G1KWA5"/>
<dbReference type="GO" id="GO:0006310">
    <property type="term" value="P:DNA recombination"/>
    <property type="evidence" value="ECO:0007669"/>
    <property type="project" value="UniProtKB-KW"/>
</dbReference>
<evidence type="ECO:0000313" key="8">
    <source>
        <dbReference type="EMBL" id="OGW97171.1"/>
    </source>
</evidence>
<dbReference type="Proteomes" id="UP000178187">
    <property type="component" value="Unassembled WGS sequence"/>
</dbReference>
<evidence type="ECO:0008006" key="10">
    <source>
        <dbReference type="Google" id="ProtNLM"/>
    </source>
</evidence>
<comment type="caution">
    <text evidence="8">The sequence shown here is derived from an EMBL/GenBank/DDBJ whole genome shotgun (WGS) entry which is preliminary data.</text>
</comment>
<accession>A0A1G1KWA5</accession>
<dbReference type="EMBL" id="MHFR01000043">
    <property type="protein sequence ID" value="OGW97171.1"/>
    <property type="molecule type" value="Genomic_DNA"/>
</dbReference>
<dbReference type="InterPro" id="IPR002104">
    <property type="entry name" value="Integrase_catalytic"/>
</dbReference>
<gene>
    <name evidence="8" type="ORF">A3G33_08330</name>
</gene>
<dbReference type="InterPro" id="IPR050090">
    <property type="entry name" value="Tyrosine_recombinase_XerCD"/>
</dbReference>
<dbReference type="GO" id="GO:0007059">
    <property type="term" value="P:chromosome segregation"/>
    <property type="evidence" value="ECO:0007669"/>
    <property type="project" value="UniProtKB-KW"/>
</dbReference>
<dbReference type="Gene3D" id="1.10.443.10">
    <property type="entry name" value="Intergrase catalytic core"/>
    <property type="match status" value="1"/>
</dbReference>
<feature type="domain" description="Core-binding (CB)" evidence="7">
    <location>
        <begin position="9"/>
        <end position="98"/>
    </location>
</feature>
<dbReference type="InterPro" id="IPR004107">
    <property type="entry name" value="Integrase_SAM-like_N"/>
</dbReference>
<reference evidence="8 9" key="1">
    <citation type="journal article" date="2016" name="Nat. Commun.">
        <title>Thousands of microbial genomes shed light on interconnected biogeochemical processes in an aquifer system.</title>
        <authorList>
            <person name="Anantharaman K."/>
            <person name="Brown C.T."/>
            <person name="Hug L.A."/>
            <person name="Sharon I."/>
            <person name="Castelle C.J."/>
            <person name="Probst A.J."/>
            <person name="Thomas B.C."/>
            <person name="Singh A."/>
            <person name="Wilkins M.J."/>
            <person name="Karaoz U."/>
            <person name="Brodie E.L."/>
            <person name="Williams K.H."/>
            <person name="Hubbard S.S."/>
            <person name="Banfield J.F."/>
        </authorList>
    </citation>
    <scope>NUCLEOTIDE SEQUENCE [LARGE SCALE GENOMIC DNA]</scope>
</reference>
<dbReference type="Pfam" id="PF00589">
    <property type="entry name" value="Phage_integrase"/>
    <property type="match status" value="1"/>
</dbReference>
<dbReference type="GO" id="GO:0015074">
    <property type="term" value="P:DNA integration"/>
    <property type="evidence" value="ECO:0007669"/>
    <property type="project" value="UniProtKB-KW"/>
</dbReference>
<proteinExistence type="predicted"/>
<dbReference type="InterPro" id="IPR044068">
    <property type="entry name" value="CB"/>
</dbReference>